<keyword evidence="2" id="KW-1185">Reference proteome</keyword>
<dbReference type="Proteomes" id="UP000268233">
    <property type="component" value="Unassembled WGS sequence"/>
</dbReference>
<name>A0A495R695_9EURY</name>
<organism evidence="1 2">
    <name type="scientific">Haloarcula quadrata</name>
    <dbReference type="NCBI Taxonomy" id="182779"/>
    <lineage>
        <taxon>Archaea</taxon>
        <taxon>Methanobacteriati</taxon>
        <taxon>Methanobacteriota</taxon>
        <taxon>Stenosarchaea group</taxon>
        <taxon>Halobacteria</taxon>
        <taxon>Halobacteriales</taxon>
        <taxon>Haloarculaceae</taxon>
        <taxon>Haloarcula</taxon>
    </lineage>
</organism>
<evidence type="ECO:0000313" key="1">
    <source>
        <dbReference type="EMBL" id="RKS82837.1"/>
    </source>
</evidence>
<protein>
    <submittedName>
        <fullName evidence="1">Uncharacterized protein</fullName>
    </submittedName>
</protein>
<accession>A0A495R695</accession>
<reference evidence="1 2" key="1">
    <citation type="submission" date="2018-10" db="EMBL/GenBank/DDBJ databases">
        <title>Genomic Encyclopedia of Archaeal and Bacterial Type Strains, Phase II (KMG-II): from individual species to whole genera.</title>
        <authorList>
            <person name="Goeker M."/>
        </authorList>
    </citation>
    <scope>NUCLEOTIDE SEQUENCE [LARGE SCALE GENOMIC DNA]</scope>
    <source>
        <strain evidence="1 2">DSM 11927</strain>
    </source>
</reference>
<sequence length="83" mass="9294">MQFCTAHFPKDTKLKLQSDLKESEIDLVNGNTVSFKHRTSVEQSEWEHRTKMDTHGGHVAVDLPPNAVVIGFDGSAVHYCVEV</sequence>
<proteinExistence type="predicted"/>
<evidence type="ECO:0000313" key="2">
    <source>
        <dbReference type="Proteomes" id="UP000268233"/>
    </source>
</evidence>
<gene>
    <name evidence="1" type="ORF">BDK61_2159</name>
</gene>
<dbReference type="EMBL" id="RBWW01000001">
    <property type="protein sequence ID" value="RKS82837.1"/>
    <property type="molecule type" value="Genomic_DNA"/>
</dbReference>
<dbReference type="AlphaFoldDB" id="A0A495R695"/>
<comment type="caution">
    <text evidence="1">The sequence shown here is derived from an EMBL/GenBank/DDBJ whole genome shotgun (WGS) entry which is preliminary data.</text>
</comment>